<keyword evidence="2" id="KW-1133">Transmembrane helix</keyword>
<feature type="transmembrane region" description="Helical" evidence="2">
    <location>
        <begin position="318"/>
        <end position="338"/>
    </location>
</feature>
<dbReference type="OrthoDB" id="2111742at2"/>
<organism evidence="3 4">
    <name type="scientific">Cohnella abietis</name>
    <dbReference type="NCBI Taxonomy" id="2507935"/>
    <lineage>
        <taxon>Bacteria</taxon>
        <taxon>Bacillati</taxon>
        <taxon>Bacillota</taxon>
        <taxon>Bacilli</taxon>
        <taxon>Bacillales</taxon>
        <taxon>Paenibacillaceae</taxon>
        <taxon>Cohnella</taxon>
    </lineage>
</organism>
<reference evidence="3 4" key="1">
    <citation type="submission" date="2019-01" db="EMBL/GenBank/DDBJ databases">
        <title>Complete genome sequence of Cohnella hallensis HS21 isolated from Korean fir (Abies koreana) rhizospheric soil.</title>
        <authorList>
            <person name="Jiang L."/>
            <person name="Kang S.W."/>
            <person name="Kim S."/>
            <person name="Jung J."/>
            <person name="Kim C.Y."/>
            <person name="Kim D.H."/>
            <person name="Kim S.W."/>
            <person name="Lee J."/>
        </authorList>
    </citation>
    <scope>NUCLEOTIDE SEQUENCE [LARGE SCALE GENOMIC DNA]</scope>
    <source>
        <strain evidence="3 4">HS21</strain>
    </source>
</reference>
<evidence type="ECO:0000313" key="4">
    <source>
        <dbReference type="Proteomes" id="UP000289856"/>
    </source>
</evidence>
<dbReference type="EMBL" id="AP019400">
    <property type="protein sequence ID" value="BBI31342.1"/>
    <property type="molecule type" value="Genomic_DNA"/>
</dbReference>
<protein>
    <submittedName>
        <fullName evidence="3">Uncharacterized protein</fullName>
    </submittedName>
</protein>
<keyword evidence="2" id="KW-0472">Membrane</keyword>
<gene>
    <name evidence="3" type="ORF">KCTCHS21_07410</name>
</gene>
<feature type="compositionally biased region" description="Basic and acidic residues" evidence="1">
    <location>
        <begin position="203"/>
        <end position="218"/>
    </location>
</feature>
<name>A0A3T1CZR5_9BACL</name>
<dbReference type="AlphaFoldDB" id="A0A3T1CZR5"/>
<dbReference type="RefSeq" id="WP_130605185.1">
    <property type="nucleotide sequence ID" value="NZ_AP019400.1"/>
</dbReference>
<dbReference type="KEGG" id="cohn:KCTCHS21_07410"/>
<evidence type="ECO:0000313" key="3">
    <source>
        <dbReference type="EMBL" id="BBI31342.1"/>
    </source>
</evidence>
<evidence type="ECO:0000256" key="2">
    <source>
        <dbReference type="SAM" id="Phobius"/>
    </source>
</evidence>
<keyword evidence="2" id="KW-0812">Transmembrane</keyword>
<feature type="region of interest" description="Disordered" evidence="1">
    <location>
        <begin position="203"/>
        <end position="313"/>
    </location>
</feature>
<dbReference type="Proteomes" id="UP000289856">
    <property type="component" value="Chromosome"/>
</dbReference>
<keyword evidence="4" id="KW-1185">Reference proteome</keyword>
<feature type="compositionally biased region" description="Low complexity" evidence="1">
    <location>
        <begin position="237"/>
        <end position="291"/>
    </location>
</feature>
<feature type="compositionally biased region" description="Basic and acidic residues" evidence="1">
    <location>
        <begin position="303"/>
        <end position="313"/>
    </location>
</feature>
<evidence type="ECO:0000256" key="1">
    <source>
        <dbReference type="SAM" id="MobiDB-lite"/>
    </source>
</evidence>
<sequence>MSKWIRLGLVAMLLLLWVAPVQVSAYSYGDANTEDIAETFKLIEASLSGASPNWKTVREAYKTRRSEIKSHFGEAVAITLDKNIEAKEAELLTANFKAVLVLNLDRRFTYASKDVKDYAGAKLLLAKAKATFDTLAPYISSGTDEINKAFDDALDALGNPGLFGVGKKEVDPETFKERVGFIHKKVKPLFPYKAYVKPAPEVKEQEKLPVKPQEKPTPSKEPVASIQPSPDKEPVVEEVVATPEAPATPSASATPSPSPSEEPQEEVPSSPEETASESASASPSEELAEPTPSEPEPSETPSDAEHAPMERADKTNTGVTVLVIGGVIVLGGGVFWFIRKKGFI</sequence>
<accession>A0A3T1CZR5</accession>
<proteinExistence type="predicted"/>